<sequence length="87" mass="10120">KYQMNNQFNEPIIKEVATIEKVITTERATTIEKVATIEKEPIDKSFDKRQHLISTIEQLPDKEIPLANNLISTMRYHLHNAISEKTQ</sequence>
<proteinExistence type="predicted"/>
<name>A0ABN7VLL5_GIGMA</name>
<dbReference type="EMBL" id="CAJVQB010017560">
    <property type="protein sequence ID" value="CAG8784721.1"/>
    <property type="molecule type" value="Genomic_DNA"/>
</dbReference>
<comment type="caution">
    <text evidence="1">The sequence shown here is derived from an EMBL/GenBank/DDBJ whole genome shotgun (WGS) entry which is preliminary data.</text>
</comment>
<evidence type="ECO:0000313" key="2">
    <source>
        <dbReference type="Proteomes" id="UP000789901"/>
    </source>
</evidence>
<organism evidence="1 2">
    <name type="scientific">Gigaspora margarita</name>
    <dbReference type="NCBI Taxonomy" id="4874"/>
    <lineage>
        <taxon>Eukaryota</taxon>
        <taxon>Fungi</taxon>
        <taxon>Fungi incertae sedis</taxon>
        <taxon>Mucoromycota</taxon>
        <taxon>Glomeromycotina</taxon>
        <taxon>Glomeromycetes</taxon>
        <taxon>Diversisporales</taxon>
        <taxon>Gigasporaceae</taxon>
        <taxon>Gigaspora</taxon>
    </lineage>
</organism>
<accession>A0ABN7VLL5</accession>
<gene>
    <name evidence="1" type="ORF">GMARGA_LOCUS20244</name>
</gene>
<evidence type="ECO:0000313" key="1">
    <source>
        <dbReference type="EMBL" id="CAG8784721.1"/>
    </source>
</evidence>
<keyword evidence="2" id="KW-1185">Reference proteome</keyword>
<protein>
    <submittedName>
        <fullName evidence="1">18188_t:CDS:1</fullName>
    </submittedName>
</protein>
<reference evidence="1 2" key="1">
    <citation type="submission" date="2021-06" db="EMBL/GenBank/DDBJ databases">
        <authorList>
            <person name="Kallberg Y."/>
            <person name="Tangrot J."/>
            <person name="Rosling A."/>
        </authorList>
    </citation>
    <scope>NUCLEOTIDE SEQUENCE [LARGE SCALE GENOMIC DNA]</scope>
    <source>
        <strain evidence="1 2">120-4 pot B 10/14</strain>
    </source>
</reference>
<feature type="non-terminal residue" evidence="1">
    <location>
        <position position="1"/>
    </location>
</feature>
<dbReference type="Proteomes" id="UP000789901">
    <property type="component" value="Unassembled WGS sequence"/>
</dbReference>